<accession>A0A0E9T7H7</accession>
<proteinExistence type="predicted"/>
<name>A0A0E9T7H7_ANGAN</name>
<sequence length="44" mass="5102">MRLYSRHFHTGDFIVTAGGQRRLNKGAVPSLFVLERLYHTRTKA</sequence>
<organism evidence="1">
    <name type="scientific">Anguilla anguilla</name>
    <name type="common">European freshwater eel</name>
    <name type="synonym">Muraena anguilla</name>
    <dbReference type="NCBI Taxonomy" id="7936"/>
    <lineage>
        <taxon>Eukaryota</taxon>
        <taxon>Metazoa</taxon>
        <taxon>Chordata</taxon>
        <taxon>Craniata</taxon>
        <taxon>Vertebrata</taxon>
        <taxon>Euteleostomi</taxon>
        <taxon>Actinopterygii</taxon>
        <taxon>Neopterygii</taxon>
        <taxon>Teleostei</taxon>
        <taxon>Anguilliformes</taxon>
        <taxon>Anguillidae</taxon>
        <taxon>Anguilla</taxon>
    </lineage>
</organism>
<reference evidence="1" key="2">
    <citation type="journal article" date="2015" name="Fish Shellfish Immunol.">
        <title>Early steps in the European eel (Anguilla anguilla)-Vibrio vulnificus interaction in the gills: Role of the RtxA13 toxin.</title>
        <authorList>
            <person name="Callol A."/>
            <person name="Pajuelo D."/>
            <person name="Ebbesson L."/>
            <person name="Teles M."/>
            <person name="MacKenzie S."/>
            <person name="Amaro C."/>
        </authorList>
    </citation>
    <scope>NUCLEOTIDE SEQUENCE</scope>
</reference>
<dbReference type="EMBL" id="GBXM01058938">
    <property type="protein sequence ID" value="JAH49639.1"/>
    <property type="molecule type" value="Transcribed_RNA"/>
</dbReference>
<protein>
    <submittedName>
        <fullName evidence="1">Uncharacterized protein</fullName>
    </submittedName>
</protein>
<reference evidence="1" key="1">
    <citation type="submission" date="2014-11" db="EMBL/GenBank/DDBJ databases">
        <authorList>
            <person name="Amaro Gonzalez C."/>
        </authorList>
    </citation>
    <scope>NUCLEOTIDE SEQUENCE</scope>
</reference>
<evidence type="ECO:0000313" key="1">
    <source>
        <dbReference type="EMBL" id="JAH49639.1"/>
    </source>
</evidence>
<dbReference type="AlphaFoldDB" id="A0A0E9T7H7"/>